<feature type="domain" description="Phospholipid/glycerol acyltransferase" evidence="3">
    <location>
        <begin position="111"/>
        <end position="334"/>
    </location>
</feature>
<dbReference type="InterPro" id="IPR013962">
    <property type="entry name" value="DASH_Dam1"/>
</dbReference>
<feature type="transmembrane region" description="Helical" evidence="2">
    <location>
        <begin position="534"/>
        <end position="557"/>
    </location>
</feature>
<evidence type="ECO:0000313" key="5">
    <source>
        <dbReference type="Proteomes" id="UP001219933"/>
    </source>
</evidence>
<feature type="compositionally biased region" description="Low complexity" evidence="1">
    <location>
        <begin position="13"/>
        <end position="23"/>
    </location>
</feature>
<dbReference type="AlphaFoldDB" id="A0AAF0J7Z1"/>
<keyword evidence="2" id="KW-1133">Transmembrane helix</keyword>
<dbReference type="Proteomes" id="UP001219933">
    <property type="component" value="Chromosome 5"/>
</dbReference>
<dbReference type="GO" id="GO:0042729">
    <property type="term" value="C:DASH complex"/>
    <property type="evidence" value="ECO:0007669"/>
    <property type="project" value="InterPro"/>
</dbReference>
<dbReference type="InterPro" id="IPR002123">
    <property type="entry name" value="Plipid/glycerol_acylTrfase"/>
</dbReference>
<dbReference type="PANTHER" id="PTHR31605:SF0">
    <property type="entry name" value="GLYCEROL-3-PHOSPHATE O-ACYLTRANSFERASE 1"/>
    <property type="match status" value="1"/>
</dbReference>
<gene>
    <name evidence="4" type="ORF">MCUN1_003620</name>
</gene>
<accession>A0AAF0J7Z1</accession>
<protein>
    <recommendedName>
        <fullName evidence="3">Phospholipid/glycerol acyltransferase domain-containing protein</fullName>
    </recommendedName>
</protein>
<dbReference type="Pfam" id="PF08653">
    <property type="entry name" value="DASH_Dam1"/>
    <property type="match status" value="1"/>
</dbReference>
<keyword evidence="5" id="KW-1185">Reference proteome</keyword>
<dbReference type="GO" id="GO:0072686">
    <property type="term" value="C:mitotic spindle"/>
    <property type="evidence" value="ECO:0007669"/>
    <property type="project" value="InterPro"/>
</dbReference>
<evidence type="ECO:0000256" key="1">
    <source>
        <dbReference type="SAM" id="MobiDB-lite"/>
    </source>
</evidence>
<sequence>MTEPPHAAENAGAKAPATTPSSVAAAKQNTLDHTYMDLIDFFKLLPIPMHKLMPKPLAMLIARLLFMRRLRATQMAFDVVIAFARMLSDIFFREIQPRSGHLIPKTGPIIFVGAPHHNQFLDPVLLASEVRKNAGRRVSFLIAQKSMTRKLVGTFATLMRCIPVVRAQDDIKQGKGRITVHPSGDPLLIQGIDTKFTTQLQRRGQIVLPKATEFATAEVAEIISDTEIRITTPLTGPNVDAALRGKLDATPAGQPPAQGSSYKYMPYVDQRQMYSSVYKSLSAGECIGIFPEGGSHDRTDLLPLKAGVVIMALGAMANEPNLNVRIVPVGLSYFHPHKFRSRAVVEFGDAIDVPRDLVTKFEQGGNNKREAIGTMLDIVYDGLKSVTLRAPDYETLMVIQAARRLYMIPGQQHSLSDVVELNRRFIMGYLEFKDDPLVIKLRESVMTYNKHLKQAGLRDHQVERASRSGLRSVGILLARIGLLLAWSGCALPGVILNLPVVIVANVVSHRKAKAALAASQVKLFGRDVLATWKILVSLVFVPVLYTSYAIAVTVMAYRRGWSRRAVIRTPFAVLGLLPFISMSTLKFAEVGVDVYKSLPPLVVSLLPGRRRFIDKLQQERVGLTHEIHRVVDELAPKILTDFDQLRHVQPLAQPPPIAAAELKKRGTLQSSLSHPLTMLDEWIFGWGTTQREGDNKDIGRDLEDALSVTRQDGDAYPHDTPVQIKGRRPRRNSDAFRQRHPSISPRKISPFAERLASESDNARTREQSQTPLSFLCDEALPILSEETGTLQDNLEQLREMQNALSTFNESFAMFLYGIKMNAFCAYKAPHSRSSG</sequence>
<keyword evidence="2" id="KW-0472">Membrane</keyword>
<dbReference type="PANTHER" id="PTHR31605">
    <property type="entry name" value="GLYCEROL-3-PHOSPHATE O-ACYLTRANSFERASE 1"/>
    <property type="match status" value="1"/>
</dbReference>
<dbReference type="GO" id="GO:0008608">
    <property type="term" value="P:attachment of spindle microtubules to kinetochore"/>
    <property type="evidence" value="ECO:0007669"/>
    <property type="project" value="InterPro"/>
</dbReference>
<proteinExistence type="predicted"/>
<feature type="region of interest" description="Disordered" evidence="1">
    <location>
        <begin position="710"/>
        <end position="749"/>
    </location>
</feature>
<dbReference type="EMBL" id="CP119881">
    <property type="protein sequence ID" value="WFD36733.1"/>
    <property type="molecule type" value="Genomic_DNA"/>
</dbReference>
<dbReference type="InterPro" id="IPR052744">
    <property type="entry name" value="GPAT/DAPAT"/>
</dbReference>
<dbReference type="SMART" id="SM00563">
    <property type="entry name" value="PlsC"/>
    <property type="match status" value="1"/>
</dbReference>
<dbReference type="Pfam" id="PF01553">
    <property type="entry name" value="Acyltransferase"/>
    <property type="match status" value="2"/>
</dbReference>
<organism evidence="4 5">
    <name type="scientific">Malassezia cuniculi</name>
    <dbReference type="NCBI Taxonomy" id="948313"/>
    <lineage>
        <taxon>Eukaryota</taxon>
        <taxon>Fungi</taxon>
        <taxon>Dikarya</taxon>
        <taxon>Basidiomycota</taxon>
        <taxon>Ustilaginomycotina</taxon>
        <taxon>Malasseziomycetes</taxon>
        <taxon>Malasseziales</taxon>
        <taxon>Malasseziaceae</taxon>
        <taxon>Malassezia</taxon>
    </lineage>
</organism>
<keyword evidence="2" id="KW-0812">Transmembrane</keyword>
<dbReference type="GO" id="GO:0004366">
    <property type="term" value="F:glycerol-3-phosphate O-acyltransferase activity"/>
    <property type="evidence" value="ECO:0007669"/>
    <property type="project" value="TreeGrafter"/>
</dbReference>
<dbReference type="SUPFAM" id="SSF69593">
    <property type="entry name" value="Glycerol-3-phosphate (1)-acyltransferase"/>
    <property type="match status" value="1"/>
</dbReference>
<evidence type="ECO:0000313" key="4">
    <source>
        <dbReference type="EMBL" id="WFD36733.1"/>
    </source>
</evidence>
<feature type="region of interest" description="Disordered" evidence="1">
    <location>
        <begin position="1"/>
        <end position="23"/>
    </location>
</feature>
<reference evidence="4" key="1">
    <citation type="submission" date="2023-03" db="EMBL/GenBank/DDBJ databases">
        <title>Mating type loci evolution in Malassezia.</title>
        <authorList>
            <person name="Coelho M.A."/>
        </authorList>
    </citation>
    <scope>NUCLEOTIDE SEQUENCE</scope>
    <source>
        <strain evidence="4">CBS 11721</strain>
    </source>
</reference>
<dbReference type="GO" id="GO:0008654">
    <property type="term" value="P:phospholipid biosynthetic process"/>
    <property type="evidence" value="ECO:0007669"/>
    <property type="project" value="TreeGrafter"/>
</dbReference>
<evidence type="ECO:0000259" key="3">
    <source>
        <dbReference type="SMART" id="SM00563"/>
    </source>
</evidence>
<evidence type="ECO:0000256" key="2">
    <source>
        <dbReference type="SAM" id="Phobius"/>
    </source>
</evidence>
<name>A0AAF0J7Z1_9BASI</name>
<feature type="transmembrane region" description="Helical" evidence="2">
    <location>
        <begin position="473"/>
        <end position="495"/>
    </location>
</feature>
<dbReference type="GO" id="GO:0016287">
    <property type="term" value="F:glycerone-phosphate O-acyltransferase activity"/>
    <property type="evidence" value="ECO:0007669"/>
    <property type="project" value="TreeGrafter"/>
</dbReference>